<protein>
    <submittedName>
        <fullName evidence="1">Uncharacterized protein</fullName>
    </submittedName>
</protein>
<dbReference type="Proteomes" id="UP000280307">
    <property type="component" value="Unassembled WGS sequence"/>
</dbReference>
<comment type="caution">
    <text evidence="1">The sequence shown here is derived from an EMBL/GenBank/DDBJ whole genome shotgun (WGS) entry which is preliminary data.</text>
</comment>
<proteinExistence type="predicted"/>
<organism evidence="1 2">
    <name type="scientific">Candidatus Viridilinea halotolerans</name>
    <dbReference type="NCBI Taxonomy" id="2491704"/>
    <lineage>
        <taxon>Bacteria</taxon>
        <taxon>Bacillati</taxon>
        <taxon>Chloroflexota</taxon>
        <taxon>Chloroflexia</taxon>
        <taxon>Chloroflexales</taxon>
        <taxon>Chloroflexineae</taxon>
        <taxon>Oscillochloridaceae</taxon>
        <taxon>Candidatus Viridilinea</taxon>
    </lineage>
</organism>
<gene>
    <name evidence="1" type="ORF">EI684_13680</name>
</gene>
<evidence type="ECO:0000313" key="1">
    <source>
        <dbReference type="EMBL" id="RRR70214.1"/>
    </source>
</evidence>
<evidence type="ECO:0000313" key="2">
    <source>
        <dbReference type="Proteomes" id="UP000280307"/>
    </source>
</evidence>
<accession>A0A426TX39</accession>
<reference evidence="1 2" key="1">
    <citation type="submission" date="2018-12" db="EMBL/GenBank/DDBJ databases">
        <title>Genome Sequence of Candidatus Viridilinea halotolerans isolated from saline sulfide-rich spring.</title>
        <authorList>
            <person name="Grouzdev D.S."/>
            <person name="Burganskaya E.I."/>
            <person name="Krutkina M.S."/>
            <person name="Sukhacheva M.V."/>
            <person name="Gorlenko V.M."/>
        </authorList>
    </citation>
    <scope>NUCLEOTIDE SEQUENCE [LARGE SCALE GENOMIC DNA]</scope>
    <source>
        <strain evidence="1">Chok-6</strain>
    </source>
</reference>
<dbReference type="EMBL" id="RSAS01000545">
    <property type="protein sequence ID" value="RRR70214.1"/>
    <property type="molecule type" value="Genomic_DNA"/>
</dbReference>
<dbReference type="AlphaFoldDB" id="A0A426TX39"/>
<name>A0A426TX39_9CHLR</name>
<sequence length="152" mass="16225">MLILSLTCNLWLYFGIMRYEPRVYHEFDLVNTSLGLAARAPWRSDDAALRSVAIYLPQTARLSEPVRYLGWGLPASGIYGDAPLPNAGPALIMLPATASADEQARALAALGPDGRALGATAYYPGSNDAITLAFGRGTAAERLVAMIRTGGR</sequence>